<name>A0A413Z0L4_9FIRM</name>
<accession>A0A413Z0L4</accession>
<dbReference type="EMBL" id="QSHM01000002">
    <property type="protein sequence ID" value="RHC14793.1"/>
    <property type="molecule type" value="Genomic_DNA"/>
</dbReference>
<organism evidence="2 3">
    <name type="scientific">Lachnospira eligens</name>
    <dbReference type="NCBI Taxonomy" id="39485"/>
    <lineage>
        <taxon>Bacteria</taxon>
        <taxon>Bacillati</taxon>
        <taxon>Bacillota</taxon>
        <taxon>Clostridia</taxon>
        <taxon>Lachnospirales</taxon>
        <taxon>Lachnospiraceae</taxon>
        <taxon>Lachnospira</taxon>
    </lineage>
</organism>
<evidence type="ECO:0000313" key="2">
    <source>
        <dbReference type="EMBL" id="RHC14793.1"/>
    </source>
</evidence>
<dbReference type="InterPro" id="IPR007345">
    <property type="entry name" value="Polysacch_pyruvyl_Trfase"/>
</dbReference>
<proteinExistence type="predicted"/>
<dbReference type="Pfam" id="PF04230">
    <property type="entry name" value="PS_pyruv_trans"/>
    <property type="match status" value="1"/>
</dbReference>
<reference evidence="2 3" key="1">
    <citation type="submission" date="2018-08" db="EMBL/GenBank/DDBJ databases">
        <title>A genome reference for cultivated species of the human gut microbiota.</title>
        <authorList>
            <person name="Zou Y."/>
            <person name="Xue W."/>
            <person name="Luo G."/>
        </authorList>
    </citation>
    <scope>NUCLEOTIDE SEQUENCE [LARGE SCALE GENOMIC DNA]</scope>
    <source>
        <strain evidence="2 3">AM37-3BH</strain>
    </source>
</reference>
<dbReference type="GO" id="GO:0016740">
    <property type="term" value="F:transferase activity"/>
    <property type="evidence" value="ECO:0007669"/>
    <property type="project" value="UniProtKB-KW"/>
</dbReference>
<evidence type="ECO:0000259" key="1">
    <source>
        <dbReference type="Pfam" id="PF04230"/>
    </source>
</evidence>
<keyword evidence="2" id="KW-0808">Transferase</keyword>
<dbReference type="Proteomes" id="UP000285844">
    <property type="component" value="Unassembled WGS sequence"/>
</dbReference>
<protein>
    <submittedName>
        <fullName evidence="2">Polysaccharide pyruvyl transferase family protein</fullName>
    </submittedName>
</protein>
<evidence type="ECO:0000313" key="3">
    <source>
        <dbReference type="Proteomes" id="UP000285844"/>
    </source>
</evidence>
<sequence length="306" mass="35718">MYICSNNNCWFTNIGEAFIDLGVKAIVHNLAKKDDAIHYACVSPMSNTYLPESASDRAFRNDAFYEPDVLFLAGMYATSEAFINDGSCITYEFAKELRKKGKQIAFIGVGGENYTDKEKSDVLRGMELLKPLFIITRDKKTYDLYSDYFECKKGLDCAFWLNDEYNPSGLEHKNYIVSTFNRSDEPLELTDREHYVHPWHFQYTLDESKTRYLSKNNLFVSDSPYEYLTLYANADKVYTDMVHATIPSLVYGTPVKYYQIDNRRDAFESLDYIHKDDEGFLYIDKRLLDIEKKQIEEYALKKLNEK</sequence>
<dbReference type="RefSeq" id="WP_118351543.1">
    <property type="nucleotide sequence ID" value="NZ_QRWW01000003.1"/>
</dbReference>
<feature type="domain" description="Polysaccharide pyruvyl transferase" evidence="1">
    <location>
        <begin position="40"/>
        <end position="255"/>
    </location>
</feature>
<gene>
    <name evidence="2" type="ORF">DW858_02960</name>
</gene>
<comment type="caution">
    <text evidence="2">The sequence shown here is derived from an EMBL/GenBank/DDBJ whole genome shotgun (WGS) entry which is preliminary data.</text>
</comment>
<dbReference type="AlphaFoldDB" id="A0A413Z0L4"/>